<comment type="caution">
    <text evidence="2">The sequence shown here is derived from an EMBL/GenBank/DDBJ whole genome shotgun (WGS) entry which is preliminary data.</text>
</comment>
<proteinExistence type="predicted"/>
<dbReference type="AlphaFoldDB" id="A0A427YFC1"/>
<evidence type="ECO:0000313" key="3">
    <source>
        <dbReference type="Proteomes" id="UP000279259"/>
    </source>
</evidence>
<reference evidence="2 3" key="1">
    <citation type="submission" date="2018-11" db="EMBL/GenBank/DDBJ databases">
        <title>Genome sequence of Saitozyma podzolica DSM 27192.</title>
        <authorList>
            <person name="Aliyu H."/>
            <person name="Gorte O."/>
            <person name="Ochsenreither K."/>
        </authorList>
    </citation>
    <scope>NUCLEOTIDE SEQUENCE [LARGE SCALE GENOMIC DNA]</scope>
    <source>
        <strain evidence="2 3">DSM 27192</strain>
    </source>
</reference>
<feature type="region of interest" description="Disordered" evidence="1">
    <location>
        <begin position="218"/>
        <end position="240"/>
    </location>
</feature>
<organism evidence="2 3">
    <name type="scientific">Saitozyma podzolica</name>
    <dbReference type="NCBI Taxonomy" id="1890683"/>
    <lineage>
        <taxon>Eukaryota</taxon>
        <taxon>Fungi</taxon>
        <taxon>Dikarya</taxon>
        <taxon>Basidiomycota</taxon>
        <taxon>Agaricomycotina</taxon>
        <taxon>Tremellomycetes</taxon>
        <taxon>Tremellales</taxon>
        <taxon>Trimorphomycetaceae</taxon>
        <taxon>Saitozyma</taxon>
    </lineage>
</organism>
<feature type="compositionally biased region" description="Pro residues" evidence="1">
    <location>
        <begin position="226"/>
        <end position="240"/>
    </location>
</feature>
<dbReference type="Proteomes" id="UP000279259">
    <property type="component" value="Unassembled WGS sequence"/>
</dbReference>
<accession>A0A427YFC1</accession>
<gene>
    <name evidence="2" type="ORF">EHS25_001772</name>
</gene>
<evidence type="ECO:0000313" key="2">
    <source>
        <dbReference type="EMBL" id="RSH89786.1"/>
    </source>
</evidence>
<dbReference type="OrthoDB" id="10613915at2759"/>
<evidence type="ECO:0000256" key="1">
    <source>
        <dbReference type="SAM" id="MobiDB-lite"/>
    </source>
</evidence>
<name>A0A427YFC1_9TREE</name>
<protein>
    <submittedName>
        <fullName evidence="2">Uncharacterized protein</fullName>
    </submittedName>
</protein>
<keyword evidence="3" id="KW-1185">Reference proteome</keyword>
<sequence length="240" mass="25553">MSPVPRPVFPRGKNLGGAAVHYAAEGENKRVEGEVAARTVADLVVGYRVKVLVDQPGWVVVPLWERDDLDVIAPAGLVAKGLKLDSSAGEGGKGLSYDALGTFVPGHTPRLPRVSKDVCLDAAGAMGLTFTRQNAQLRGGGDLKTGEAQRLKNMTVLGFGEPVFGEAHRLPSRRFEALRSLIPSRLAQLIATLNGLLARRRGQALLMTQFYGSAQNGLAAHRRETTPPPSSLSILVPPPL</sequence>
<dbReference type="EMBL" id="RSCD01000012">
    <property type="protein sequence ID" value="RSH89786.1"/>
    <property type="molecule type" value="Genomic_DNA"/>
</dbReference>